<dbReference type="GeneID" id="25152110"/>
<protein>
    <recommendedName>
        <fullName evidence="1">Piwi domain-containing protein</fullName>
    </recommendedName>
</protein>
<reference evidence="2 3" key="1">
    <citation type="journal article" date="2015" name="Int. J. Syst. Evol. Microbiol.">
        <title>Thermococcus eurythermalis sp. nov., a conditional piezophilic hyperthermophilic archaeon with a wide temperature range isolated from an oil-immersed chimney in the Guaymas Basin.</title>
        <authorList>
            <person name="Zhao W."/>
            <person name="Zeng X."/>
            <person name="Xiao X."/>
        </authorList>
    </citation>
    <scope>NUCLEOTIDE SEQUENCE [LARGE SCALE GENOMIC DNA]</scope>
    <source>
        <strain evidence="2 3">A501</strain>
    </source>
</reference>
<name>A0A097QRL6_9EURY</name>
<dbReference type="OrthoDB" id="65217at2157"/>
<evidence type="ECO:0000313" key="3">
    <source>
        <dbReference type="Proteomes" id="UP000029980"/>
    </source>
</evidence>
<dbReference type="Pfam" id="PF02171">
    <property type="entry name" value="Piwi"/>
    <property type="match status" value="1"/>
</dbReference>
<evidence type="ECO:0000259" key="1">
    <source>
        <dbReference type="SMART" id="SM00950"/>
    </source>
</evidence>
<dbReference type="Gene3D" id="3.30.420.10">
    <property type="entry name" value="Ribonuclease H-like superfamily/Ribonuclease H"/>
    <property type="match status" value="1"/>
</dbReference>
<proteinExistence type="predicted"/>
<dbReference type="EMBL" id="CP008887">
    <property type="protein sequence ID" value="AIU69120.1"/>
    <property type="molecule type" value="Genomic_DNA"/>
</dbReference>
<dbReference type="InterPro" id="IPR012337">
    <property type="entry name" value="RNaseH-like_sf"/>
</dbReference>
<dbReference type="InterPro" id="IPR003165">
    <property type="entry name" value="Piwi"/>
</dbReference>
<feature type="domain" description="Piwi" evidence="1">
    <location>
        <begin position="452"/>
        <end position="739"/>
    </location>
</feature>
<keyword evidence="3" id="KW-1185">Reference proteome</keyword>
<dbReference type="SUPFAM" id="SSF53098">
    <property type="entry name" value="Ribonuclease H-like"/>
    <property type="match status" value="1"/>
</dbReference>
<dbReference type="RefSeq" id="WP_050002102.1">
    <property type="nucleotide sequence ID" value="NZ_CP008887.1"/>
</dbReference>
<organism evidence="2 3">
    <name type="scientific">Thermococcus eurythermalis</name>
    <dbReference type="NCBI Taxonomy" id="1505907"/>
    <lineage>
        <taxon>Archaea</taxon>
        <taxon>Methanobacteriati</taxon>
        <taxon>Methanobacteriota</taxon>
        <taxon>Thermococci</taxon>
        <taxon>Thermococcales</taxon>
        <taxon>Thermococcaceae</taxon>
        <taxon>Thermococcus</taxon>
    </lineage>
</organism>
<dbReference type="AlphaFoldDB" id="A0A097QRL6"/>
<dbReference type="Proteomes" id="UP000029980">
    <property type="component" value="Chromosome"/>
</dbReference>
<gene>
    <name evidence="2" type="ORF">TEU_01520</name>
</gene>
<dbReference type="InterPro" id="IPR036397">
    <property type="entry name" value="RNaseH_sf"/>
</dbReference>
<dbReference type="HOGENOM" id="CLU_362759_0_0_2"/>
<evidence type="ECO:0000313" key="2">
    <source>
        <dbReference type="EMBL" id="AIU69120.1"/>
    </source>
</evidence>
<accession>A0A097QRL6</accession>
<dbReference type="GO" id="GO:0003676">
    <property type="term" value="F:nucleic acid binding"/>
    <property type="evidence" value="ECO:0007669"/>
    <property type="project" value="InterPro"/>
</dbReference>
<dbReference type="KEGG" id="teu:TEU_01520"/>
<sequence>MNIDEYQTNMYKIKSSIVKEAFSDLVSVEILLGQKLNHREIYRIVQGKFGGLVYKHDEMLGKVVAVIKEEYISELENEPEIQVLSIQAFDVSSLDKNKREKLLLNILKKKGHLFQILRHKQVIGKIENRTIRRTFRVSIESEGKEYYIVVLPRHEIIEDSTIMDLLIKGELTIEDLKINLIEKGTWKITSFRKDIDVSPNAVEEIILKVEDPSRYNAELKRINEYFITRTSLEPIDDSKYPDKYNMILITKGKRYSYHPSRAMLIRPVEGELQKKIHHSGEFLKALNIAAEYIKDIIETSKRATFEGVQIPSQDIYYKATFLENGRIIRKKIAPYYNIKNTFNWLFKNEPFEKTYSLIVPTKTPKFIKDKKIAIYLLYPKEFSKERTTLVSDVKSALDRVSEYFAYLRTISMTSSLSLPVEITTPLIAVDYTNLAQRLTKIFEKYENYDYHLAITFVPSMSREQFDRIKKFFFERGIIHKAINIDNLNSKFGKNKQRIIESVILQALYAFGIYFYSLDNLPYDIIIGIDVTREKDKNGKYYGISGAAVVQNKNGEIIKIVPITQPQSSSETVDVEKIFESLQPELDQIVETKSNVDILILRDGRIPSREIEQLKRLSLRRPYTFTLVGIIKRPLVRFFKGTDRHLFGPKPNYYFRIGDTYYLTSHFLEHYLKVPLKLERKYVISRGKLATSPLNHEDILAITKLTKLNYSQPKNPDRMKLPAPVHLSHRLINYERRGLRFARPEFLQEGALYFL</sequence>
<dbReference type="SMR" id="A0A097QRL6"/>
<dbReference type="SMART" id="SM00950">
    <property type="entry name" value="Piwi"/>
    <property type="match status" value="1"/>
</dbReference>